<keyword evidence="1" id="KW-0677">Repeat</keyword>
<feature type="region of interest" description="Disordered" evidence="2">
    <location>
        <begin position="307"/>
        <end position="336"/>
    </location>
</feature>
<comment type="caution">
    <text evidence="3">The sequence shown here is derived from an EMBL/GenBank/DDBJ whole genome shotgun (WGS) entry which is preliminary data.</text>
</comment>
<reference evidence="3 4" key="1">
    <citation type="journal article" date="2016" name="Nat. Commun.">
        <title>Local admixture of amplified and diversified secreted pathogenesis determinants shapes mosaic Toxoplasma gondii genomes.</title>
        <authorList>
            <person name="Lorenzi H."/>
            <person name="Khan A."/>
            <person name="Behnke M.S."/>
            <person name="Namasivayam S."/>
            <person name="Swapna L.S."/>
            <person name="Hadjithomas M."/>
            <person name="Karamycheva S."/>
            <person name="Pinney D."/>
            <person name="Brunk B.P."/>
            <person name="Ajioka J.W."/>
            <person name="Ajzenberg D."/>
            <person name="Boothroyd J.C."/>
            <person name="Boyle J.P."/>
            <person name="Darde M.L."/>
            <person name="Diaz-Miranda M.A."/>
            <person name="Dubey J.P."/>
            <person name="Fritz H.M."/>
            <person name="Gennari S.M."/>
            <person name="Gregory B.D."/>
            <person name="Kim K."/>
            <person name="Saeij J.P."/>
            <person name="Su C."/>
            <person name="White M.W."/>
            <person name="Zhu X.Q."/>
            <person name="Howe D.K."/>
            <person name="Rosenthal B.M."/>
            <person name="Grigg M.E."/>
            <person name="Parkinson J."/>
            <person name="Liu L."/>
            <person name="Kissinger J.C."/>
            <person name="Roos D.S."/>
            <person name="Sibley L.D."/>
        </authorList>
    </citation>
    <scope>NUCLEOTIDE SEQUENCE [LARGE SCALE GENOMIC DNA]</scope>
    <source>
        <strain evidence="3 4">COUG</strain>
    </source>
</reference>
<dbReference type="PANTHER" id="PTHR23084:SF263">
    <property type="entry name" value="MORN REPEAT-CONTAINING PROTEIN 1"/>
    <property type="match status" value="1"/>
</dbReference>
<accession>A0A2G8XQW8</accession>
<feature type="compositionally biased region" description="Basic and acidic residues" evidence="2">
    <location>
        <begin position="158"/>
        <end position="185"/>
    </location>
</feature>
<dbReference type="VEuPathDB" id="ToxoDB:TGCOUG_319880C"/>
<sequence length="369" mass="41198">MMFPDGSSFEGEWRDGQRHGAGVFSALIADSISSADADVPSLLSRELAAASSPRSGETGVDTPQRPGAEKRVLVVEGEWRRDSPAAEKEWTLTFPSGDKYAGLLHLPSRQNGDAVGCETETMAPSENGENASQRSKQVPTGEERHTRRRDHSQSTPYEKGEEEKGEEEKEKKERKREMNLETELRRFVLPHGPGFAKLKATGETYEGQWKLGTRNGEGESIASTVPASPLSVFLEFDALNTKAPPLRRNEEREERRQRRSEGEQQSRKEERRNVEGRRKKKGEKEILRVKCVAVKGILEKKSRFSNISFNKGTPEKSTSTQCGSRFPPAGRSKKGDSRRFFLKKPLILVETNALETVCASTQSCLLPHT</sequence>
<feature type="region of interest" description="Disordered" evidence="2">
    <location>
        <begin position="46"/>
        <end position="72"/>
    </location>
</feature>
<dbReference type="InterPro" id="IPR003409">
    <property type="entry name" value="MORN"/>
</dbReference>
<feature type="region of interest" description="Disordered" evidence="2">
    <location>
        <begin position="103"/>
        <end position="185"/>
    </location>
</feature>
<evidence type="ECO:0000256" key="2">
    <source>
        <dbReference type="SAM" id="MobiDB-lite"/>
    </source>
</evidence>
<name>A0A2G8XQW8_TOXGO</name>
<feature type="compositionally biased region" description="Polar residues" evidence="2">
    <location>
        <begin position="122"/>
        <end position="138"/>
    </location>
</feature>
<dbReference type="PANTHER" id="PTHR23084">
    <property type="entry name" value="PHOSPHATIDYLINOSITOL-4-PHOSPHATE 5-KINASE RELATED"/>
    <property type="match status" value="1"/>
</dbReference>
<feature type="compositionally biased region" description="Polar residues" evidence="2">
    <location>
        <begin position="307"/>
        <end position="323"/>
    </location>
</feature>
<dbReference type="Pfam" id="PF02493">
    <property type="entry name" value="MORN"/>
    <property type="match status" value="2"/>
</dbReference>
<evidence type="ECO:0000256" key="1">
    <source>
        <dbReference type="ARBA" id="ARBA00022737"/>
    </source>
</evidence>
<evidence type="ECO:0000313" key="4">
    <source>
        <dbReference type="Proteomes" id="UP000236343"/>
    </source>
</evidence>
<protein>
    <submittedName>
        <fullName evidence="3">MORN repeat-containing protein</fullName>
    </submittedName>
</protein>
<organism evidence="3 4">
    <name type="scientific">Toxoplasma gondii COUG</name>
    <dbReference type="NCBI Taxonomy" id="1074873"/>
    <lineage>
        <taxon>Eukaryota</taxon>
        <taxon>Sar</taxon>
        <taxon>Alveolata</taxon>
        <taxon>Apicomplexa</taxon>
        <taxon>Conoidasida</taxon>
        <taxon>Coccidia</taxon>
        <taxon>Eucoccidiorida</taxon>
        <taxon>Eimeriorina</taxon>
        <taxon>Sarcocystidae</taxon>
        <taxon>Toxoplasma</taxon>
    </lineage>
</organism>
<feature type="region of interest" description="Disordered" evidence="2">
    <location>
        <begin position="236"/>
        <end position="281"/>
    </location>
</feature>
<gene>
    <name evidence="3" type="ORF">TGCOUG_319880C</name>
</gene>
<dbReference type="Proteomes" id="UP000236343">
    <property type="component" value="Unassembled WGS sequence"/>
</dbReference>
<evidence type="ECO:0000313" key="3">
    <source>
        <dbReference type="EMBL" id="PIL97431.1"/>
    </source>
</evidence>
<feature type="compositionally biased region" description="Low complexity" evidence="2">
    <location>
        <begin position="46"/>
        <end position="55"/>
    </location>
</feature>
<feature type="compositionally biased region" description="Basic and acidic residues" evidence="2">
    <location>
        <begin position="247"/>
        <end position="281"/>
    </location>
</feature>
<dbReference type="AlphaFoldDB" id="A0A2G8XQW8"/>
<proteinExistence type="predicted"/>
<dbReference type="EMBL" id="AGQR02003164">
    <property type="protein sequence ID" value="PIL97431.1"/>
    <property type="molecule type" value="Genomic_DNA"/>
</dbReference>